<evidence type="ECO:0000313" key="2">
    <source>
        <dbReference type="Proteomes" id="UP000886523"/>
    </source>
</evidence>
<comment type="caution">
    <text evidence="1">The sequence shown here is derived from an EMBL/GenBank/DDBJ whole genome shotgun (WGS) entry which is preliminary data.</text>
</comment>
<accession>A0A9P6AGY9</accession>
<dbReference type="OrthoDB" id="2976829at2759"/>
<dbReference type="AlphaFoldDB" id="A0A9P6AGY9"/>
<dbReference type="Proteomes" id="UP000886523">
    <property type="component" value="Unassembled WGS sequence"/>
</dbReference>
<organism evidence="1 2">
    <name type="scientific">Hydnum rufescens UP504</name>
    <dbReference type="NCBI Taxonomy" id="1448309"/>
    <lineage>
        <taxon>Eukaryota</taxon>
        <taxon>Fungi</taxon>
        <taxon>Dikarya</taxon>
        <taxon>Basidiomycota</taxon>
        <taxon>Agaricomycotina</taxon>
        <taxon>Agaricomycetes</taxon>
        <taxon>Cantharellales</taxon>
        <taxon>Hydnaceae</taxon>
        <taxon>Hydnum</taxon>
    </lineage>
</organism>
<evidence type="ECO:0000313" key="1">
    <source>
        <dbReference type="EMBL" id="KAF9505662.1"/>
    </source>
</evidence>
<reference evidence="1" key="1">
    <citation type="journal article" date="2020" name="Nat. Commun.">
        <title>Large-scale genome sequencing of mycorrhizal fungi provides insights into the early evolution of symbiotic traits.</title>
        <authorList>
            <person name="Miyauchi S."/>
            <person name="Kiss E."/>
            <person name="Kuo A."/>
            <person name="Drula E."/>
            <person name="Kohler A."/>
            <person name="Sanchez-Garcia M."/>
            <person name="Morin E."/>
            <person name="Andreopoulos B."/>
            <person name="Barry K.W."/>
            <person name="Bonito G."/>
            <person name="Buee M."/>
            <person name="Carver A."/>
            <person name="Chen C."/>
            <person name="Cichocki N."/>
            <person name="Clum A."/>
            <person name="Culley D."/>
            <person name="Crous P.W."/>
            <person name="Fauchery L."/>
            <person name="Girlanda M."/>
            <person name="Hayes R.D."/>
            <person name="Keri Z."/>
            <person name="LaButti K."/>
            <person name="Lipzen A."/>
            <person name="Lombard V."/>
            <person name="Magnuson J."/>
            <person name="Maillard F."/>
            <person name="Murat C."/>
            <person name="Nolan M."/>
            <person name="Ohm R.A."/>
            <person name="Pangilinan J."/>
            <person name="Pereira M.F."/>
            <person name="Perotto S."/>
            <person name="Peter M."/>
            <person name="Pfister S."/>
            <person name="Riley R."/>
            <person name="Sitrit Y."/>
            <person name="Stielow J.B."/>
            <person name="Szollosi G."/>
            <person name="Zifcakova L."/>
            <person name="Stursova M."/>
            <person name="Spatafora J.W."/>
            <person name="Tedersoo L."/>
            <person name="Vaario L.M."/>
            <person name="Yamada A."/>
            <person name="Yan M."/>
            <person name="Wang P."/>
            <person name="Xu J."/>
            <person name="Bruns T."/>
            <person name="Baldrian P."/>
            <person name="Vilgalys R."/>
            <person name="Dunand C."/>
            <person name="Henrissat B."/>
            <person name="Grigoriev I.V."/>
            <person name="Hibbett D."/>
            <person name="Nagy L.G."/>
            <person name="Martin F.M."/>
        </authorList>
    </citation>
    <scope>NUCLEOTIDE SEQUENCE</scope>
    <source>
        <strain evidence="1">UP504</strain>
    </source>
</reference>
<dbReference type="EMBL" id="MU129142">
    <property type="protein sequence ID" value="KAF9505662.1"/>
    <property type="molecule type" value="Genomic_DNA"/>
</dbReference>
<sequence>MEHTSKALKRHYHSVKSLVVDYNKRRQSMIKLHGQRGIPRNAVIPPPIDIKGLFNLDVDNDIWQDVGLADDEFEGKVLPWLGDEDVRNGIQLVQELTNCHDELSLCERELYSLQLWFEEESVALMAALGACEGEELIFPFVE</sequence>
<gene>
    <name evidence="1" type="ORF">BS47DRAFT_1306321</name>
</gene>
<proteinExistence type="predicted"/>
<protein>
    <submittedName>
        <fullName evidence="1">Uncharacterized protein</fullName>
    </submittedName>
</protein>
<keyword evidence="2" id="KW-1185">Reference proteome</keyword>
<name>A0A9P6AGY9_9AGAM</name>